<keyword evidence="2" id="KW-1185">Reference proteome</keyword>
<sequence length="89" mass="9779">MSERHVSSRIPALILCDIIQSKCLTEPKAVTSEGKHKIQASMRTHSFGAKQRFSISLRFIVVITLTDTELSITLFLPGYSSPSCPLTTG</sequence>
<dbReference type="AlphaFoldDB" id="A0AAV7C7K9"/>
<name>A0AAV7C7K9_ENGPU</name>
<reference evidence="1" key="1">
    <citation type="thesis" date="2020" institute="ProQuest LLC" country="789 East Eisenhower Parkway, Ann Arbor, MI, USA">
        <title>Comparative Genomics and Chromosome Evolution.</title>
        <authorList>
            <person name="Mudd A.B."/>
        </authorList>
    </citation>
    <scope>NUCLEOTIDE SEQUENCE</scope>
    <source>
        <strain evidence="1">237g6f4</strain>
        <tissue evidence="1">Blood</tissue>
    </source>
</reference>
<evidence type="ECO:0000313" key="1">
    <source>
        <dbReference type="EMBL" id="KAG8580417.1"/>
    </source>
</evidence>
<dbReference type="EMBL" id="WNYA01000003">
    <property type="protein sequence ID" value="KAG8580417.1"/>
    <property type="molecule type" value="Genomic_DNA"/>
</dbReference>
<proteinExistence type="predicted"/>
<accession>A0AAV7C7K9</accession>
<gene>
    <name evidence="1" type="ORF">GDO81_007296</name>
</gene>
<organism evidence="1 2">
    <name type="scientific">Engystomops pustulosus</name>
    <name type="common">Tungara frog</name>
    <name type="synonym">Physalaemus pustulosus</name>
    <dbReference type="NCBI Taxonomy" id="76066"/>
    <lineage>
        <taxon>Eukaryota</taxon>
        <taxon>Metazoa</taxon>
        <taxon>Chordata</taxon>
        <taxon>Craniata</taxon>
        <taxon>Vertebrata</taxon>
        <taxon>Euteleostomi</taxon>
        <taxon>Amphibia</taxon>
        <taxon>Batrachia</taxon>
        <taxon>Anura</taxon>
        <taxon>Neobatrachia</taxon>
        <taxon>Hyloidea</taxon>
        <taxon>Leptodactylidae</taxon>
        <taxon>Leiuperinae</taxon>
        <taxon>Engystomops</taxon>
    </lineage>
</organism>
<protein>
    <submittedName>
        <fullName evidence="1">Uncharacterized protein</fullName>
    </submittedName>
</protein>
<dbReference type="Proteomes" id="UP000824782">
    <property type="component" value="Unassembled WGS sequence"/>
</dbReference>
<evidence type="ECO:0000313" key="2">
    <source>
        <dbReference type="Proteomes" id="UP000824782"/>
    </source>
</evidence>
<comment type="caution">
    <text evidence="1">The sequence shown here is derived from an EMBL/GenBank/DDBJ whole genome shotgun (WGS) entry which is preliminary data.</text>
</comment>